<keyword evidence="1" id="KW-1133">Transmembrane helix</keyword>
<protein>
    <recommendedName>
        <fullName evidence="4">DUF1189 domain-containing protein</fullName>
    </recommendedName>
</protein>
<evidence type="ECO:0000256" key="1">
    <source>
        <dbReference type="SAM" id="Phobius"/>
    </source>
</evidence>
<organism evidence="2 3">
    <name type="scientific">Vallitalea longa</name>
    <dbReference type="NCBI Taxonomy" id="2936439"/>
    <lineage>
        <taxon>Bacteria</taxon>
        <taxon>Bacillati</taxon>
        <taxon>Bacillota</taxon>
        <taxon>Clostridia</taxon>
        <taxon>Lachnospirales</taxon>
        <taxon>Vallitaleaceae</taxon>
        <taxon>Vallitalea</taxon>
    </lineage>
</organism>
<reference evidence="2" key="1">
    <citation type="submission" date="2022-06" db="EMBL/GenBank/DDBJ databases">
        <title>Vallitalea longa sp. nov., an anaerobic bacterium isolated from marine sediment.</title>
        <authorList>
            <person name="Hirano S."/>
            <person name="Terahara T."/>
            <person name="Mori K."/>
            <person name="Hamada M."/>
            <person name="Matsumoto R."/>
            <person name="Kobayashi T."/>
        </authorList>
    </citation>
    <scope>NUCLEOTIDE SEQUENCE</scope>
    <source>
        <strain evidence="2">SH18-1</strain>
    </source>
</reference>
<dbReference type="RefSeq" id="WP_281812138.1">
    <property type="nucleotide sequence ID" value="NZ_BRLB01000001.1"/>
</dbReference>
<comment type="caution">
    <text evidence="2">The sequence shown here is derived from an EMBL/GenBank/DDBJ whole genome shotgun (WGS) entry which is preliminary data.</text>
</comment>
<feature type="transmembrane region" description="Helical" evidence="1">
    <location>
        <begin position="240"/>
        <end position="259"/>
    </location>
</feature>
<gene>
    <name evidence="2" type="ORF">SH1V18_06170</name>
</gene>
<feature type="transmembrane region" description="Helical" evidence="1">
    <location>
        <begin position="165"/>
        <end position="192"/>
    </location>
</feature>
<keyword evidence="1" id="KW-0472">Membrane</keyword>
<dbReference type="EMBL" id="BRLB01000001">
    <property type="protein sequence ID" value="GKX28137.1"/>
    <property type="molecule type" value="Genomic_DNA"/>
</dbReference>
<dbReference type="Proteomes" id="UP001144256">
    <property type="component" value="Unassembled WGS sequence"/>
</dbReference>
<evidence type="ECO:0000313" key="2">
    <source>
        <dbReference type="EMBL" id="GKX28137.1"/>
    </source>
</evidence>
<proteinExistence type="predicted"/>
<dbReference type="Pfam" id="PF06691">
    <property type="entry name" value="DUF1189"/>
    <property type="match status" value="1"/>
</dbReference>
<evidence type="ECO:0008006" key="4">
    <source>
        <dbReference type="Google" id="ProtNLM"/>
    </source>
</evidence>
<evidence type="ECO:0000313" key="3">
    <source>
        <dbReference type="Proteomes" id="UP001144256"/>
    </source>
</evidence>
<name>A0A9W5Y7R6_9FIRM</name>
<feature type="transmembrane region" description="Helical" evidence="1">
    <location>
        <begin position="212"/>
        <end position="233"/>
    </location>
</feature>
<keyword evidence="3" id="KW-1185">Reference proteome</keyword>
<dbReference type="AlphaFoldDB" id="A0A9W5Y7R6"/>
<feature type="transmembrane region" description="Helical" evidence="1">
    <location>
        <begin position="35"/>
        <end position="54"/>
    </location>
</feature>
<dbReference type="InterPro" id="IPR009574">
    <property type="entry name" value="DUF1189"/>
</dbReference>
<sequence>MEKTGNPNIFTKFIKSFTDFRVYNRIRSESLGKSFLYLILLSLIIGVVFSIVIVSKTNDSIDSTIEFLESDDMPNITVSNGILDIDMDKPLIVSQDNEFIFIVDMTSEYDLNDLVGYSIGYLVTPERIIISQAGSPPMPLEFKALSDFNINKESVLDMIQKFRGIVVGIIIFITIAGTILFNLFASLLLSVMGTISNSILNANLSYSELYKIGIYALTLPAIIILILNCFGIGIAFAWKILIYLVISTIIITMALKNIIQNNNNNPTIDNNNDSYYN</sequence>
<accession>A0A9W5Y7R6</accession>
<keyword evidence="1" id="KW-0812">Transmembrane</keyword>